<organism evidence="3">
    <name type="scientific">Florenciella parvula</name>
    <dbReference type="NCBI Taxonomy" id="236787"/>
    <lineage>
        <taxon>Eukaryota</taxon>
        <taxon>Sar</taxon>
        <taxon>Stramenopiles</taxon>
        <taxon>Ochrophyta</taxon>
        <taxon>Dictyochophyceae</taxon>
        <taxon>Florenciellales</taxon>
        <taxon>Florenciella</taxon>
    </lineage>
</organism>
<name>A0A7S2FT30_9STRA</name>
<evidence type="ECO:0000313" key="3">
    <source>
        <dbReference type="EMBL" id="CAD9413207.1"/>
    </source>
</evidence>
<reference evidence="3" key="1">
    <citation type="submission" date="2021-01" db="EMBL/GenBank/DDBJ databases">
        <authorList>
            <person name="Corre E."/>
            <person name="Pelletier E."/>
            <person name="Niang G."/>
            <person name="Scheremetjew M."/>
            <person name="Finn R."/>
            <person name="Kale V."/>
            <person name="Holt S."/>
            <person name="Cochrane G."/>
            <person name="Meng A."/>
            <person name="Brown T."/>
            <person name="Cohen L."/>
        </authorList>
    </citation>
    <scope>NUCLEOTIDE SEQUENCE</scope>
    <source>
        <strain evidence="3">RCC1693</strain>
    </source>
</reference>
<dbReference type="PANTHER" id="PTHR47992">
    <property type="entry name" value="PROTEIN PHOSPHATASE"/>
    <property type="match status" value="1"/>
</dbReference>
<dbReference type="AlphaFoldDB" id="A0A7S2FT30"/>
<dbReference type="SUPFAM" id="SSF81606">
    <property type="entry name" value="PP2C-like"/>
    <property type="match status" value="1"/>
</dbReference>
<evidence type="ECO:0000256" key="1">
    <source>
        <dbReference type="SAM" id="MobiDB-lite"/>
    </source>
</evidence>
<sequence>MAAFGPNKDHLPARVYPGGLSVSRTIGDVVVKKKAPGCVGEEPDLFTTIIDPCCEFLIMACDGIWDVLTSEDAVREVALASASGRDASKALEEMARLRHSQDNVTVMVIFFDWGDVTSDTQAQAVAGPPPDAQSRGVTFQSESPSKVSLSRWSDTGQRTPPEPGRMPRRPSWTSKGRKSSAGTAV</sequence>
<dbReference type="InterPro" id="IPR015655">
    <property type="entry name" value="PP2C"/>
</dbReference>
<evidence type="ECO:0000259" key="2">
    <source>
        <dbReference type="PROSITE" id="PS51746"/>
    </source>
</evidence>
<feature type="compositionally biased region" description="Polar residues" evidence="1">
    <location>
        <begin position="135"/>
        <end position="158"/>
    </location>
</feature>
<dbReference type="PROSITE" id="PS51746">
    <property type="entry name" value="PPM_2"/>
    <property type="match status" value="1"/>
</dbReference>
<feature type="domain" description="PPM-type phosphatase" evidence="2">
    <location>
        <begin position="1"/>
        <end position="111"/>
    </location>
</feature>
<dbReference type="EMBL" id="HBGT01014958">
    <property type="protein sequence ID" value="CAD9413207.1"/>
    <property type="molecule type" value="Transcribed_RNA"/>
</dbReference>
<proteinExistence type="predicted"/>
<dbReference type="InterPro" id="IPR001932">
    <property type="entry name" value="PPM-type_phosphatase-like_dom"/>
</dbReference>
<dbReference type="CDD" id="cd00143">
    <property type="entry name" value="PP2Cc"/>
    <property type="match status" value="1"/>
</dbReference>
<dbReference type="Gene3D" id="3.60.40.10">
    <property type="entry name" value="PPM-type phosphatase domain"/>
    <property type="match status" value="1"/>
</dbReference>
<accession>A0A7S2FT30</accession>
<dbReference type="Pfam" id="PF00481">
    <property type="entry name" value="PP2C"/>
    <property type="match status" value="1"/>
</dbReference>
<feature type="region of interest" description="Disordered" evidence="1">
    <location>
        <begin position="121"/>
        <end position="185"/>
    </location>
</feature>
<gene>
    <name evidence="3" type="ORF">FPAR1323_LOCUS8000</name>
</gene>
<dbReference type="GO" id="GO:0004722">
    <property type="term" value="F:protein serine/threonine phosphatase activity"/>
    <property type="evidence" value="ECO:0007669"/>
    <property type="project" value="InterPro"/>
</dbReference>
<protein>
    <recommendedName>
        <fullName evidence="2">PPM-type phosphatase domain-containing protein</fullName>
    </recommendedName>
</protein>
<dbReference type="InterPro" id="IPR036457">
    <property type="entry name" value="PPM-type-like_dom_sf"/>
</dbReference>